<organism evidence="3 4">
    <name type="scientific">Oceanicella actignis</name>
    <dbReference type="NCBI Taxonomy" id="1189325"/>
    <lineage>
        <taxon>Bacteria</taxon>
        <taxon>Pseudomonadati</taxon>
        <taxon>Pseudomonadota</taxon>
        <taxon>Alphaproteobacteria</taxon>
        <taxon>Rhodobacterales</taxon>
        <taxon>Paracoccaceae</taxon>
        <taxon>Oceanicella</taxon>
    </lineage>
</organism>
<evidence type="ECO:0000256" key="2">
    <source>
        <dbReference type="SAM" id="SignalP"/>
    </source>
</evidence>
<reference evidence="3 4" key="1">
    <citation type="submission" date="2016-12" db="EMBL/GenBank/DDBJ databases">
        <authorList>
            <person name="Song W.-J."/>
            <person name="Kurnit D.M."/>
        </authorList>
    </citation>
    <scope>NUCLEOTIDE SEQUENCE [LARGE SCALE GENOMIC DNA]</scope>
    <source>
        <strain evidence="3 4">CGMCC 1.10808</strain>
    </source>
</reference>
<feature type="signal peptide" evidence="2">
    <location>
        <begin position="1"/>
        <end position="21"/>
    </location>
</feature>
<feature type="region of interest" description="Disordered" evidence="1">
    <location>
        <begin position="27"/>
        <end position="50"/>
    </location>
</feature>
<evidence type="ECO:0000313" key="4">
    <source>
        <dbReference type="Proteomes" id="UP000184066"/>
    </source>
</evidence>
<feature type="chain" id="PRO_5009929503" evidence="2">
    <location>
        <begin position="22"/>
        <end position="164"/>
    </location>
</feature>
<dbReference type="Proteomes" id="UP000184066">
    <property type="component" value="Unassembled WGS sequence"/>
</dbReference>
<proteinExistence type="predicted"/>
<dbReference type="EMBL" id="FRDL01000009">
    <property type="protein sequence ID" value="SHN73507.1"/>
    <property type="molecule type" value="Genomic_DNA"/>
</dbReference>
<accession>A0A1M7TS04</accession>
<evidence type="ECO:0000256" key="1">
    <source>
        <dbReference type="SAM" id="MobiDB-lite"/>
    </source>
</evidence>
<dbReference type="RefSeq" id="WP_072748007.1">
    <property type="nucleotide sequence ID" value="NZ_FOHL01000009.1"/>
</dbReference>
<protein>
    <submittedName>
        <fullName evidence="3">Uncharacterized protein</fullName>
    </submittedName>
</protein>
<dbReference type="STRING" id="1189325.SAMN04488119_10970"/>
<name>A0A1M7TS04_9RHOB</name>
<sequence>MRAVPPLLLAALLALLATALAPTGAALGRGRLSPRRPRDARRCGGLTRPARGSDAFRPAAALASALASALAVGAAPAGAAAAELEARLRQDVPAGVCWHEGREYSPGAVVRRELPRGCTREGTRLLRMSSTLVCEAGPEGPRWRPLYEIPLKNVTREVGPDCEP</sequence>
<keyword evidence="4" id="KW-1185">Reference proteome</keyword>
<evidence type="ECO:0000313" key="3">
    <source>
        <dbReference type="EMBL" id="SHN73507.1"/>
    </source>
</evidence>
<gene>
    <name evidence="3" type="ORF">SAMN05216200_10952</name>
</gene>
<keyword evidence="2" id="KW-0732">Signal</keyword>
<dbReference type="AlphaFoldDB" id="A0A1M7TS04"/>